<organism evidence="17 18">
    <name type="scientific">Rubrivirga litoralis</name>
    <dbReference type="NCBI Taxonomy" id="3075598"/>
    <lineage>
        <taxon>Bacteria</taxon>
        <taxon>Pseudomonadati</taxon>
        <taxon>Rhodothermota</taxon>
        <taxon>Rhodothermia</taxon>
        <taxon>Rhodothermales</taxon>
        <taxon>Rubricoccaceae</taxon>
        <taxon>Rubrivirga</taxon>
    </lineage>
</organism>
<evidence type="ECO:0000256" key="3">
    <source>
        <dbReference type="ARBA" id="ARBA00008663"/>
    </source>
</evidence>
<keyword evidence="5 14" id="KW-0808">Transferase</keyword>
<dbReference type="SUPFAM" id="SSF52935">
    <property type="entry name" value="PK C-terminal domain-like"/>
    <property type="match status" value="1"/>
</dbReference>
<dbReference type="NCBIfam" id="NF004978">
    <property type="entry name" value="PRK06354.1"/>
    <property type="match status" value="1"/>
</dbReference>
<dbReference type="InterPro" id="IPR015813">
    <property type="entry name" value="Pyrv/PenolPyrv_kinase-like_dom"/>
</dbReference>
<dbReference type="InterPro" id="IPR011037">
    <property type="entry name" value="Pyrv_Knase-like_insert_dom_sf"/>
</dbReference>
<dbReference type="Gene3D" id="3.40.1380.20">
    <property type="entry name" value="Pyruvate kinase, C-terminal domain"/>
    <property type="match status" value="1"/>
</dbReference>
<evidence type="ECO:0000313" key="17">
    <source>
        <dbReference type="EMBL" id="MDT0633141.1"/>
    </source>
</evidence>
<feature type="domain" description="Pyruvate kinase C-terminal" evidence="16">
    <location>
        <begin position="363"/>
        <end position="475"/>
    </location>
</feature>
<dbReference type="RefSeq" id="WP_311665744.1">
    <property type="nucleotide sequence ID" value="NZ_JAVRHT010000055.1"/>
</dbReference>
<evidence type="ECO:0000313" key="18">
    <source>
        <dbReference type="Proteomes" id="UP001267426"/>
    </source>
</evidence>
<evidence type="ECO:0000256" key="2">
    <source>
        <dbReference type="ARBA" id="ARBA00004997"/>
    </source>
</evidence>
<dbReference type="SUPFAM" id="SSF50800">
    <property type="entry name" value="PK beta-barrel domain-like"/>
    <property type="match status" value="1"/>
</dbReference>
<dbReference type="NCBIfam" id="NF004491">
    <property type="entry name" value="PRK05826.1"/>
    <property type="match status" value="1"/>
</dbReference>
<dbReference type="PRINTS" id="PR01050">
    <property type="entry name" value="PYRUVTKNASE"/>
</dbReference>
<protein>
    <recommendedName>
        <fullName evidence="4 13">Pyruvate kinase</fullName>
        <ecNumber evidence="4 13">2.7.1.40</ecNumber>
    </recommendedName>
</protein>
<evidence type="ECO:0000259" key="16">
    <source>
        <dbReference type="Pfam" id="PF02887"/>
    </source>
</evidence>
<evidence type="ECO:0000256" key="14">
    <source>
        <dbReference type="RuleBase" id="RU000504"/>
    </source>
</evidence>
<dbReference type="GO" id="GO:0016301">
    <property type="term" value="F:kinase activity"/>
    <property type="evidence" value="ECO:0007669"/>
    <property type="project" value="UniProtKB-KW"/>
</dbReference>
<dbReference type="GO" id="GO:0004743">
    <property type="term" value="F:pyruvate kinase activity"/>
    <property type="evidence" value="ECO:0007669"/>
    <property type="project" value="UniProtKB-EC"/>
</dbReference>
<evidence type="ECO:0000259" key="15">
    <source>
        <dbReference type="Pfam" id="PF00224"/>
    </source>
</evidence>
<evidence type="ECO:0000256" key="4">
    <source>
        <dbReference type="ARBA" id="ARBA00012142"/>
    </source>
</evidence>
<keyword evidence="11 14" id="KW-0324">Glycolysis</keyword>
<name>A0ABU3BVG2_9BACT</name>
<keyword evidence="10 14" id="KW-0460">Magnesium</keyword>
<dbReference type="InterPro" id="IPR036918">
    <property type="entry name" value="Pyrv_Knase_C_sf"/>
</dbReference>
<evidence type="ECO:0000256" key="9">
    <source>
        <dbReference type="ARBA" id="ARBA00022840"/>
    </source>
</evidence>
<dbReference type="InterPro" id="IPR040442">
    <property type="entry name" value="Pyrv_kinase-like_dom_sf"/>
</dbReference>
<comment type="similarity">
    <text evidence="3 14">Belongs to the pyruvate kinase family.</text>
</comment>
<dbReference type="NCBIfam" id="TIGR01064">
    <property type="entry name" value="pyruv_kin"/>
    <property type="match status" value="1"/>
</dbReference>
<gene>
    <name evidence="17" type="primary">pyk</name>
    <name evidence="17" type="ORF">RM540_15405</name>
</gene>
<feature type="domain" description="Pyruvate kinase barrel" evidence="15">
    <location>
        <begin position="7"/>
        <end position="328"/>
    </location>
</feature>
<dbReference type="Gene3D" id="2.40.33.10">
    <property type="entry name" value="PK beta-barrel domain-like"/>
    <property type="match status" value="1"/>
</dbReference>
<evidence type="ECO:0000256" key="13">
    <source>
        <dbReference type="NCBIfam" id="TIGR01064"/>
    </source>
</evidence>
<dbReference type="PANTHER" id="PTHR11817">
    <property type="entry name" value="PYRUVATE KINASE"/>
    <property type="match status" value="1"/>
</dbReference>
<dbReference type="EMBL" id="JAVRHT010000055">
    <property type="protein sequence ID" value="MDT0633141.1"/>
    <property type="molecule type" value="Genomic_DNA"/>
</dbReference>
<evidence type="ECO:0000256" key="6">
    <source>
        <dbReference type="ARBA" id="ARBA00022723"/>
    </source>
</evidence>
<dbReference type="Pfam" id="PF00224">
    <property type="entry name" value="PK"/>
    <property type="match status" value="1"/>
</dbReference>
<reference evidence="17 18" key="1">
    <citation type="submission" date="2023-09" db="EMBL/GenBank/DDBJ databases">
        <authorList>
            <person name="Rey-Velasco X."/>
        </authorList>
    </citation>
    <scope>NUCLEOTIDE SEQUENCE [LARGE SCALE GENOMIC DNA]</scope>
    <source>
        <strain evidence="17 18">F394</strain>
    </source>
</reference>
<dbReference type="InterPro" id="IPR015795">
    <property type="entry name" value="Pyrv_Knase_C"/>
</dbReference>
<evidence type="ECO:0000256" key="1">
    <source>
        <dbReference type="ARBA" id="ARBA00001958"/>
    </source>
</evidence>
<accession>A0ABU3BVG2</accession>
<comment type="caution">
    <text evidence="17">The sequence shown here is derived from an EMBL/GenBank/DDBJ whole genome shotgun (WGS) entry which is preliminary data.</text>
</comment>
<comment type="cofactor">
    <cofactor evidence="1">
        <name>K(+)</name>
        <dbReference type="ChEBI" id="CHEBI:29103"/>
    </cofactor>
</comment>
<keyword evidence="12 17" id="KW-0670">Pyruvate</keyword>
<evidence type="ECO:0000256" key="12">
    <source>
        <dbReference type="ARBA" id="ARBA00023317"/>
    </source>
</evidence>
<keyword evidence="9" id="KW-0067">ATP-binding</keyword>
<keyword evidence="6" id="KW-0479">Metal-binding</keyword>
<dbReference type="InterPro" id="IPR018209">
    <property type="entry name" value="Pyrv_Knase_AS"/>
</dbReference>
<dbReference type="PROSITE" id="PS00110">
    <property type="entry name" value="PYRUVATE_KINASE"/>
    <property type="match status" value="1"/>
</dbReference>
<dbReference type="InterPro" id="IPR015793">
    <property type="entry name" value="Pyrv_Knase_brl"/>
</dbReference>
<dbReference type="Pfam" id="PF02887">
    <property type="entry name" value="PK_C"/>
    <property type="match status" value="1"/>
</dbReference>
<dbReference type="InterPro" id="IPR015806">
    <property type="entry name" value="Pyrv_Knase_insert_dom_sf"/>
</dbReference>
<keyword evidence="7" id="KW-0547">Nucleotide-binding</keyword>
<dbReference type="SUPFAM" id="SSF51621">
    <property type="entry name" value="Phosphoenolpyruvate/pyruvate domain"/>
    <property type="match status" value="1"/>
</dbReference>
<keyword evidence="8 14" id="KW-0418">Kinase</keyword>
<proteinExistence type="inferred from homology"/>
<dbReference type="Proteomes" id="UP001267426">
    <property type="component" value="Unassembled WGS sequence"/>
</dbReference>
<evidence type="ECO:0000256" key="7">
    <source>
        <dbReference type="ARBA" id="ARBA00022741"/>
    </source>
</evidence>
<dbReference type="EC" id="2.7.1.40" evidence="4 13"/>
<sequence>MLRPAPRRTKIVCTLGPAVASRDGVRALIGAGMDVARLNFSHGSHDDHRRMMEVVREEAKRAGRVVPILQDLQGPKIRLGEVRDGGVLIHRGEPLVLTSAPVAEGDGRRVHVSYPALAEEVSEGNRILLDDGHLELVVTAINGVDVQTEVVVGGPLRSRKGVNLPKLKSARPSLTEKDVRDLAFGLAHDVDLIALSFVRSGSDVADLVGRVKESGKDIAVISKIEKPEAVEDFDAILDSSYGVMVARGDLGIEIPMQEVPIVQKQLIRKCLEASKPVITATQMLESMMENPRPTRAEATDVANAVLDGSDAVMLSGETAAGKYPVETVRVMDEIVRSVEANRRRLGGRQTVDAVHDNVAPVTEAVSYMAVQLAEQTHARAIGCLTHSGSTARAIASHRPDVPIYAFTDDEMALGRIALTWGVEPIPIPFQEHTDDGVRTVHRVLLESETYERGDRVVVTAGLPLPALGRTNMVHVTSLGEGWG</sequence>
<dbReference type="InterPro" id="IPR001697">
    <property type="entry name" value="Pyr_Knase"/>
</dbReference>
<dbReference type="Gene3D" id="3.20.20.60">
    <property type="entry name" value="Phosphoenolpyruvate-binding domains"/>
    <property type="match status" value="1"/>
</dbReference>
<keyword evidence="18" id="KW-1185">Reference proteome</keyword>
<evidence type="ECO:0000256" key="5">
    <source>
        <dbReference type="ARBA" id="ARBA00022679"/>
    </source>
</evidence>
<evidence type="ECO:0000256" key="8">
    <source>
        <dbReference type="ARBA" id="ARBA00022777"/>
    </source>
</evidence>
<evidence type="ECO:0000256" key="10">
    <source>
        <dbReference type="ARBA" id="ARBA00022842"/>
    </source>
</evidence>
<evidence type="ECO:0000256" key="11">
    <source>
        <dbReference type="ARBA" id="ARBA00023152"/>
    </source>
</evidence>
<comment type="pathway">
    <text evidence="2 14">Carbohydrate degradation; glycolysis; pyruvate from D-glyceraldehyde 3-phosphate: step 5/5.</text>
</comment>
<comment type="catalytic activity">
    <reaction evidence="14">
        <text>pyruvate + ATP = phosphoenolpyruvate + ADP + H(+)</text>
        <dbReference type="Rhea" id="RHEA:18157"/>
        <dbReference type="ChEBI" id="CHEBI:15361"/>
        <dbReference type="ChEBI" id="CHEBI:15378"/>
        <dbReference type="ChEBI" id="CHEBI:30616"/>
        <dbReference type="ChEBI" id="CHEBI:58702"/>
        <dbReference type="ChEBI" id="CHEBI:456216"/>
        <dbReference type="EC" id="2.7.1.40"/>
    </reaction>
</comment>